<evidence type="ECO:0000256" key="1">
    <source>
        <dbReference type="SAM" id="MobiDB-lite"/>
    </source>
</evidence>
<sequence>MKKQETSNEKNLSTTQAESSSDYSDYRVADVLKELENIDPWHTDQTSEKLMAWSEQQHFGQTEFQNKYYVVNSQVTPYRQIRQAMMEIQGRTNSLSKSTIQLKRCMNDIARVKHDMNDPSRDEFEKQDKQYELELLYLDRQIWINKIKQCKEELDGLFNIIKEKAGTEDPVEITNILEDKALEEVEEHKYWIARMGKQSAIDLLTTGRVQAGNLESILQMNPEDQAACLDLAMTYSTAVNRSVGGIKSAAEDRVDKMMEGKPPQLFDTAGVLSDYAHNNLQERLQSSDKPETES</sequence>
<dbReference type="OrthoDB" id="11359at10239"/>
<dbReference type="RefSeq" id="YP_007877603.1">
    <property type="nucleotide sequence ID" value="NC_021071.1"/>
</dbReference>
<gene>
    <name evidence="2" type="ORF">CPPG_00051</name>
</gene>
<dbReference type="EMBL" id="HQ634175">
    <property type="protein sequence ID" value="AGH26368.1"/>
    <property type="molecule type" value="Genomic_DNA"/>
</dbReference>
<organism evidence="2 3">
    <name type="scientific">Cyanophage P-RSM1</name>
    <dbReference type="NCBI Taxonomy" id="536444"/>
    <lineage>
        <taxon>Viruses</taxon>
        <taxon>Duplodnaviria</taxon>
        <taxon>Heunggongvirae</taxon>
        <taxon>Uroviricota</taxon>
        <taxon>Caudoviricetes</taxon>
        <taxon>Pantevenvirales</taxon>
        <taxon>Kyanoviridae</taxon>
        <taxon>Emcearvirus</taxon>
        <taxon>Emcearvirus gerard</taxon>
    </lineage>
</organism>
<reference evidence="2 3" key="1">
    <citation type="submission" date="2010-11" db="EMBL/GenBank/DDBJ databases">
        <title>The Genome Sequence of Cyanophage P-RSM1.</title>
        <authorList>
            <consortium name="The Broad Institute Genome Sequencing Platform"/>
            <person name="Henn M.R."/>
            <person name="Sullivan M.S."/>
            <person name="Osburne M.S."/>
            <person name="Levin J."/>
            <person name="Malboeuf C."/>
            <person name="Casali M."/>
            <person name="Russ C."/>
            <person name="Lennon N."/>
            <person name="Chapman S.B."/>
            <person name="Erlich R."/>
            <person name="Young S.K."/>
            <person name="Yandava C."/>
            <person name="Zeng Q."/>
            <person name="Alvarado L."/>
            <person name="Anderson S."/>
            <person name="Berlin A."/>
            <person name="Chen Z."/>
            <person name="Freedman E."/>
            <person name="Gellesch M."/>
            <person name="Goldberg J."/>
            <person name="Green L."/>
            <person name="Griggs A."/>
            <person name="Gujja S."/>
            <person name="Heilman E.R."/>
            <person name="Heiman D."/>
            <person name="Hollinger A."/>
            <person name="Howarth C."/>
            <person name="Larson L."/>
            <person name="Mehta T."/>
            <person name="Pearson M."/>
            <person name="Roberts A."/>
            <person name="Ryan E."/>
            <person name="Saif S."/>
            <person name="Shea T."/>
            <person name="Shenoy N."/>
            <person name="Sisk P."/>
            <person name="Stolte C."/>
            <person name="Sykes S."/>
            <person name="White J."/>
            <person name="Yu Q."/>
            <person name="Coleman M.L."/>
            <person name="Huang K.H."/>
            <person name="Weigele P.R."/>
            <person name="DeFrancesco A.S."/>
            <person name="Kern S.E."/>
            <person name="Thompson L.R."/>
            <person name="Fu R."/>
            <person name="Hombeck B."/>
            <person name="Chisholm S.W."/>
            <person name="Haas B."/>
            <person name="Nusbaum C."/>
            <person name="Birren B."/>
        </authorList>
    </citation>
    <scope>NUCLEOTIDE SEQUENCE [LARGE SCALE GENOMIC DNA]</scope>
    <source>
        <strain evidence="2 3">P-RSM1</strain>
    </source>
</reference>
<keyword evidence="3" id="KW-1185">Reference proteome</keyword>
<protein>
    <submittedName>
        <fullName evidence="2">Uncharacterized protein</fullName>
    </submittedName>
</protein>
<accession>M4QDV6</accession>
<name>M4QDV6_9CAUD</name>
<proteinExistence type="predicted"/>
<evidence type="ECO:0000313" key="2">
    <source>
        <dbReference type="EMBL" id="AGH26368.1"/>
    </source>
</evidence>
<evidence type="ECO:0000313" key="3">
    <source>
        <dbReference type="Proteomes" id="UP000201235"/>
    </source>
</evidence>
<dbReference type="KEGG" id="vg:15312019"/>
<dbReference type="GeneID" id="15312019"/>
<feature type="compositionally biased region" description="Polar residues" evidence="1">
    <location>
        <begin position="9"/>
        <end position="23"/>
    </location>
</feature>
<dbReference type="Proteomes" id="UP000201235">
    <property type="component" value="Segment"/>
</dbReference>
<feature type="region of interest" description="Disordered" evidence="1">
    <location>
        <begin position="1"/>
        <end position="23"/>
    </location>
</feature>